<dbReference type="Pfam" id="PF00153">
    <property type="entry name" value="Mito_carr"/>
    <property type="match status" value="3"/>
</dbReference>
<dbReference type="PANTHER" id="PTHR45618">
    <property type="entry name" value="MITOCHONDRIAL DICARBOXYLATE CARRIER-RELATED"/>
    <property type="match status" value="1"/>
</dbReference>
<comment type="similarity">
    <text evidence="2 9">Belongs to the mitochondrial carrier (TC 2.A.29) family.</text>
</comment>
<evidence type="ECO:0000256" key="6">
    <source>
        <dbReference type="ARBA" id="ARBA00022989"/>
    </source>
</evidence>
<evidence type="ECO:0000256" key="1">
    <source>
        <dbReference type="ARBA" id="ARBA00004141"/>
    </source>
</evidence>
<evidence type="ECO:0000256" key="7">
    <source>
        <dbReference type="ARBA" id="ARBA00023136"/>
    </source>
</evidence>
<dbReference type="GO" id="GO:0016020">
    <property type="term" value="C:membrane"/>
    <property type="evidence" value="ECO:0007669"/>
    <property type="project" value="UniProtKB-SubCell"/>
</dbReference>
<evidence type="ECO:0000313" key="10">
    <source>
        <dbReference type="EMBL" id="KOO34288.1"/>
    </source>
</evidence>
<dbReference type="InterPro" id="IPR023395">
    <property type="entry name" value="MCP_dom_sf"/>
</dbReference>
<organism evidence="10 11">
    <name type="scientific">Chrysochromulina tobinii</name>
    <dbReference type="NCBI Taxonomy" id="1460289"/>
    <lineage>
        <taxon>Eukaryota</taxon>
        <taxon>Haptista</taxon>
        <taxon>Haptophyta</taxon>
        <taxon>Prymnesiophyceae</taxon>
        <taxon>Prymnesiales</taxon>
        <taxon>Chrysochromulinaceae</taxon>
        <taxon>Chrysochromulina</taxon>
    </lineage>
</organism>
<evidence type="ECO:0000313" key="11">
    <source>
        <dbReference type="Proteomes" id="UP000037460"/>
    </source>
</evidence>
<keyword evidence="7 8" id="KW-0472">Membrane</keyword>
<name>A0A0M0K7B4_9EUKA</name>
<keyword evidence="11" id="KW-1185">Reference proteome</keyword>
<comment type="caution">
    <text evidence="10">The sequence shown here is derived from an EMBL/GenBank/DDBJ whole genome shotgun (WGS) entry which is preliminary data.</text>
</comment>
<sequence>MQVAQYSGTVDAAVSIFKKGGIGGIYAGLSAAWLRQVTYGSGRLGIYSYLLDRDKRSRQANEQPSFLVKLSYGTVAGCLGAAVGSPAELALVRMGADSSIADPAKRRGYANSIDCVIRVAREEGLGALYTGATPTVLRAGMLNSTLLAITSQLKPLIAEKTGWGETDVKNMFVATTVASLFSTLSSQPFDVVKSRVQQASKGEYAGMLDCARRSFAKEGVTVFWKGFTPAFVKLAPFSIISLTLLEKLTALYTGGKSGAL</sequence>
<reference evidence="11" key="1">
    <citation type="journal article" date="2015" name="PLoS Genet.">
        <title>Genome Sequence and Transcriptome Analyses of Chrysochromulina tobin: Metabolic Tools for Enhanced Algal Fitness in the Prominent Order Prymnesiales (Haptophyceae).</title>
        <authorList>
            <person name="Hovde B.T."/>
            <person name="Deodato C.R."/>
            <person name="Hunsperger H.M."/>
            <person name="Ryken S.A."/>
            <person name="Yost W."/>
            <person name="Jha R.K."/>
            <person name="Patterson J."/>
            <person name="Monnat R.J. Jr."/>
            <person name="Barlow S.B."/>
            <person name="Starkenburg S.R."/>
            <person name="Cattolico R.A."/>
        </authorList>
    </citation>
    <scope>NUCLEOTIDE SEQUENCE</scope>
    <source>
        <strain evidence="11">CCMP291</strain>
    </source>
</reference>
<dbReference type="PROSITE" id="PS50920">
    <property type="entry name" value="SOLCAR"/>
    <property type="match status" value="3"/>
</dbReference>
<dbReference type="EMBL" id="JWZX01001268">
    <property type="protein sequence ID" value="KOO34288.1"/>
    <property type="molecule type" value="Genomic_DNA"/>
</dbReference>
<evidence type="ECO:0000256" key="8">
    <source>
        <dbReference type="PROSITE-ProRule" id="PRU00282"/>
    </source>
</evidence>
<protein>
    <submittedName>
        <fullName evidence="10">Mitochondrial 2-oxoglutarate malate carrier protein</fullName>
    </submittedName>
</protein>
<dbReference type="InterPro" id="IPR050391">
    <property type="entry name" value="Mito_Metabolite_Transporter"/>
</dbReference>
<evidence type="ECO:0000256" key="2">
    <source>
        <dbReference type="ARBA" id="ARBA00006375"/>
    </source>
</evidence>
<evidence type="ECO:0000256" key="4">
    <source>
        <dbReference type="ARBA" id="ARBA00022692"/>
    </source>
</evidence>
<gene>
    <name evidence="10" type="ORF">Ctob_009343</name>
</gene>
<evidence type="ECO:0000256" key="3">
    <source>
        <dbReference type="ARBA" id="ARBA00022448"/>
    </source>
</evidence>
<feature type="repeat" description="Solcar" evidence="8">
    <location>
        <begin position="1"/>
        <end position="53"/>
    </location>
</feature>
<evidence type="ECO:0000256" key="9">
    <source>
        <dbReference type="RuleBase" id="RU000488"/>
    </source>
</evidence>
<keyword evidence="3 9" id="KW-0813">Transport</keyword>
<feature type="repeat" description="Solcar" evidence="8">
    <location>
        <begin position="166"/>
        <end position="251"/>
    </location>
</feature>
<keyword evidence="4 8" id="KW-0812">Transmembrane</keyword>
<proteinExistence type="inferred from homology"/>
<keyword evidence="6" id="KW-1133">Transmembrane helix</keyword>
<dbReference type="Gene3D" id="1.50.40.10">
    <property type="entry name" value="Mitochondrial carrier domain"/>
    <property type="match status" value="1"/>
</dbReference>
<feature type="repeat" description="Solcar" evidence="8">
    <location>
        <begin position="64"/>
        <end position="156"/>
    </location>
</feature>
<dbReference type="AlphaFoldDB" id="A0A0M0K7B4"/>
<dbReference type="OrthoDB" id="448427at2759"/>
<dbReference type="Proteomes" id="UP000037460">
    <property type="component" value="Unassembled WGS sequence"/>
</dbReference>
<dbReference type="InterPro" id="IPR018108">
    <property type="entry name" value="MCP_transmembrane"/>
</dbReference>
<accession>A0A0M0K7B4</accession>
<dbReference type="SUPFAM" id="SSF103506">
    <property type="entry name" value="Mitochondrial carrier"/>
    <property type="match status" value="1"/>
</dbReference>
<comment type="subcellular location">
    <subcellularLocation>
        <location evidence="1">Membrane</location>
        <topology evidence="1">Multi-pass membrane protein</topology>
    </subcellularLocation>
</comment>
<keyword evidence="5" id="KW-0677">Repeat</keyword>
<evidence type="ECO:0000256" key="5">
    <source>
        <dbReference type="ARBA" id="ARBA00022737"/>
    </source>
</evidence>